<dbReference type="STRING" id="5786.F0ZHZ1"/>
<dbReference type="eggNOG" id="KOG1363">
    <property type="taxonomic scope" value="Eukaryota"/>
</dbReference>
<sequence length="354" mass="41553">MNPSSSSSTTTTTTTTNRNTSTWGYYTNLLLTYMTEPNPLEETRRTISNLTNRFGDTHPTFRNGIYTETVSFARSKFKFLIIYVHSSKNPNANSFCKDVLFTREFKEFIDEHFVFWACDINTSLGLRISNFLKATSYPFLSMISCNNIPGLTSTSDPVQLESFQDTQLLTKQSTIDAIRDHFAYYEPSLISAKADNDLREQDRFIRQEQDEEYLKSLKADQEKERIRLEKLEQERLEREREEQEERERLEFENRLLERKENKKKYYQVEPSLIKGSNDVTKLVIRLHDGSKIQRNFLISSTIEYVMDYIDTLIQEPIEHYVLSTNFPKKRLTNLSVTLKDESLYPDAVLFLSEN</sequence>
<dbReference type="GO" id="GO:0005783">
    <property type="term" value="C:endoplasmic reticulum"/>
    <property type="evidence" value="ECO:0000318"/>
    <property type="project" value="GO_Central"/>
</dbReference>
<dbReference type="PANTHER" id="PTHR23322">
    <property type="entry name" value="FAS-ASSOCIATED PROTEIN"/>
    <property type="match status" value="1"/>
</dbReference>
<dbReference type="InterPro" id="IPR001012">
    <property type="entry name" value="UBX_dom"/>
</dbReference>
<evidence type="ECO:0000256" key="1">
    <source>
        <dbReference type="ARBA" id="ARBA00023054"/>
    </source>
</evidence>
<reference evidence="5" key="1">
    <citation type="journal article" date="2011" name="Genome Biol.">
        <title>Comparative genomics of the social amoebae Dictyostelium discoideum and Dictyostelium purpureum.</title>
        <authorList>
            <consortium name="US DOE Joint Genome Institute (JGI-PGF)"/>
            <person name="Sucgang R."/>
            <person name="Kuo A."/>
            <person name="Tian X."/>
            <person name="Salerno W."/>
            <person name="Parikh A."/>
            <person name="Feasley C.L."/>
            <person name="Dalin E."/>
            <person name="Tu H."/>
            <person name="Huang E."/>
            <person name="Barry K."/>
            <person name="Lindquist E."/>
            <person name="Shapiro H."/>
            <person name="Bruce D."/>
            <person name="Schmutz J."/>
            <person name="Salamov A."/>
            <person name="Fey P."/>
            <person name="Gaudet P."/>
            <person name="Anjard C."/>
            <person name="Babu M.M."/>
            <person name="Basu S."/>
            <person name="Bushmanova Y."/>
            <person name="van der Wel H."/>
            <person name="Katoh-Kurasawa M."/>
            <person name="Dinh C."/>
            <person name="Coutinho P.M."/>
            <person name="Saito T."/>
            <person name="Elias M."/>
            <person name="Schaap P."/>
            <person name="Kay R.R."/>
            <person name="Henrissat B."/>
            <person name="Eichinger L."/>
            <person name="Rivero F."/>
            <person name="Putnam N.H."/>
            <person name="West C.M."/>
            <person name="Loomis W.F."/>
            <person name="Chisholm R.L."/>
            <person name="Shaulsky G."/>
            <person name="Strassmann J.E."/>
            <person name="Queller D.C."/>
            <person name="Kuspa A."/>
            <person name="Grigoriev I.V."/>
        </authorList>
    </citation>
    <scope>NUCLEOTIDE SEQUENCE [LARGE SCALE GENOMIC DNA]</scope>
    <source>
        <strain evidence="5">QSDP1</strain>
    </source>
</reference>
<dbReference type="OMA" id="LILIRTH"/>
<dbReference type="CDD" id="cd01767">
    <property type="entry name" value="UBX"/>
    <property type="match status" value="1"/>
</dbReference>
<dbReference type="SMART" id="SM00166">
    <property type="entry name" value="UBX"/>
    <property type="match status" value="1"/>
</dbReference>
<feature type="coiled-coil region" evidence="2">
    <location>
        <begin position="214"/>
        <end position="262"/>
    </location>
</feature>
<dbReference type="PROSITE" id="PS50033">
    <property type="entry name" value="UBX"/>
    <property type="match status" value="1"/>
</dbReference>
<dbReference type="GeneID" id="10500604"/>
<keyword evidence="5" id="KW-1185">Reference proteome</keyword>
<organism evidence="4 5">
    <name type="scientific">Dictyostelium purpureum</name>
    <name type="common">Slime mold</name>
    <dbReference type="NCBI Taxonomy" id="5786"/>
    <lineage>
        <taxon>Eukaryota</taxon>
        <taxon>Amoebozoa</taxon>
        <taxon>Evosea</taxon>
        <taxon>Eumycetozoa</taxon>
        <taxon>Dictyostelia</taxon>
        <taxon>Dictyosteliales</taxon>
        <taxon>Dictyosteliaceae</taxon>
        <taxon>Dictyostelium</taxon>
    </lineage>
</organism>
<dbReference type="InParanoid" id="F0ZHZ1"/>
<dbReference type="VEuPathDB" id="AmoebaDB:DICPUDRAFT_77902"/>
<dbReference type="InterPro" id="IPR049483">
    <property type="entry name" value="FAF1_2-like_UAS"/>
</dbReference>
<dbReference type="KEGG" id="dpp:DICPUDRAFT_77902"/>
<evidence type="ECO:0000256" key="2">
    <source>
        <dbReference type="SAM" id="Coils"/>
    </source>
</evidence>
<dbReference type="Proteomes" id="UP000001064">
    <property type="component" value="Unassembled WGS sequence"/>
</dbReference>
<dbReference type="InterPro" id="IPR036249">
    <property type="entry name" value="Thioredoxin-like_sf"/>
</dbReference>
<dbReference type="OrthoDB" id="1026733at2759"/>
<dbReference type="SUPFAM" id="SSF54236">
    <property type="entry name" value="Ubiquitin-like"/>
    <property type="match status" value="1"/>
</dbReference>
<dbReference type="GO" id="GO:0036503">
    <property type="term" value="P:ERAD pathway"/>
    <property type="evidence" value="ECO:0000318"/>
    <property type="project" value="GO_Central"/>
</dbReference>
<dbReference type="InterPro" id="IPR006577">
    <property type="entry name" value="UAS"/>
</dbReference>
<dbReference type="CDD" id="cd02958">
    <property type="entry name" value="UAS"/>
    <property type="match status" value="1"/>
</dbReference>
<keyword evidence="1 2" id="KW-0175">Coiled coil</keyword>
<evidence type="ECO:0000313" key="4">
    <source>
        <dbReference type="EMBL" id="EGC36455.1"/>
    </source>
</evidence>
<dbReference type="InterPro" id="IPR029071">
    <property type="entry name" value="Ubiquitin-like_domsf"/>
</dbReference>
<evidence type="ECO:0000259" key="3">
    <source>
        <dbReference type="PROSITE" id="PS50033"/>
    </source>
</evidence>
<dbReference type="SUPFAM" id="SSF52833">
    <property type="entry name" value="Thioredoxin-like"/>
    <property type="match status" value="1"/>
</dbReference>
<dbReference type="Pfam" id="PF21021">
    <property type="entry name" value="FAF1"/>
    <property type="match status" value="1"/>
</dbReference>
<proteinExistence type="predicted"/>
<accession>F0ZHZ1</accession>
<name>F0ZHZ1_DICPU</name>
<dbReference type="InterPro" id="IPR050730">
    <property type="entry name" value="UBX_domain-protein"/>
</dbReference>
<gene>
    <name evidence="4" type="ORF">DICPUDRAFT_77902</name>
</gene>
<dbReference type="FunCoup" id="F0ZHZ1">
    <property type="interactions" value="536"/>
</dbReference>
<dbReference type="PANTHER" id="PTHR23322:SF1">
    <property type="entry name" value="FAS-ASSOCIATED FACTOR 2"/>
    <property type="match status" value="1"/>
</dbReference>
<dbReference type="SMART" id="SM00594">
    <property type="entry name" value="UAS"/>
    <property type="match status" value="1"/>
</dbReference>
<dbReference type="Gene3D" id="3.40.30.10">
    <property type="entry name" value="Glutaredoxin"/>
    <property type="match status" value="1"/>
</dbReference>
<dbReference type="Pfam" id="PF00789">
    <property type="entry name" value="UBX"/>
    <property type="match status" value="1"/>
</dbReference>
<protein>
    <recommendedName>
        <fullName evidence="3">UBX domain-containing protein</fullName>
    </recommendedName>
</protein>
<dbReference type="AlphaFoldDB" id="F0ZHZ1"/>
<dbReference type="EMBL" id="GL871026">
    <property type="protein sequence ID" value="EGC36455.1"/>
    <property type="molecule type" value="Genomic_DNA"/>
</dbReference>
<evidence type="ECO:0000313" key="5">
    <source>
        <dbReference type="Proteomes" id="UP000001064"/>
    </source>
</evidence>
<dbReference type="RefSeq" id="XP_003287027.1">
    <property type="nucleotide sequence ID" value="XM_003286979.1"/>
</dbReference>
<dbReference type="GO" id="GO:0043130">
    <property type="term" value="F:ubiquitin binding"/>
    <property type="evidence" value="ECO:0000318"/>
    <property type="project" value="GO_Central"/>
</dbReference>
<dbReference type="Gene3D" id="3.10.20.90">
    <property type="entry name" value="Phosphatidylinositol 3-kinase Catalytic Subunit, Chain A, domain 1"/>
    <property type="match status" value="1"/>
</dbReference>
<feature type="domain" description="UBX" evidence="3">
    <location>
        <begin position="275"/>
        <end position="351"/>
    </location>
</feature>